<feature type="region of interest" description="Disordered" evidence="1">
    <location>
        <begin position="86"/>
        <end position="112"/>
    </location>
</feature>
<evidence type="ECO:0000313" key="4">
    <source>
        <dbReference type="Proteomes" id="UP000664702"/>
    </source>
</evidence>
<dbReference type="AlphaFoldDB" id="A0A939M664"/>
<dbReference type="Gene3D" id="1.10.10.60">
    <property type="entry name" value="Homeodomain-like"/>
    <property type="match status" value="1"/>
</dbReference>
<sequence>MHILTPAAATLYNGINAALSPDQLDSLSRSVWHLLGQGAIGDDDATFLSQAIEKRRPQRATSFTTGVPIARVARQLSRFVPRPCRKRLTDEERTRRRQRKRMLGGSSAMPDKLRHHYTEGERAVLCIVAGEVKRHGICDLSIDEIGDRAGVGRTTVQNAMHQARLLGHIQIKERPQRGAKHLTNVVRVISTEWLVWIKRGPSAATGCRPAGTLAVGTGSKSSANMSTSKNTDIKIEEDGANQLARVPAGWHVRAMRATRGDAAEHHRQQAVRKRDRNAF</sequence>
<protein>
    <recommendedName>
        <fullName evidence="5">Helix-turn-helix protein</fullName>
    </recommendedName>
</protein>
<gene>
    <name evidence="3" type="ORF">J4G43_012330</name>
    <name evidence="2" type="ORF">J4G43_14465</name>
</gene>
<name>A0A939M664_9BRAD</name>
<dbReference type="EMBL" id="CP086136">
    <property type="protein sequence ID" value="UEM14946.1"/>
    <property type="molecule type" value="Genomic_DNA"/>
</dbReference>
<dbReference type="EMBL" id="JAGEMI010000001">
    <property type="protein sequence ID" value="MBO1862085.1"/>
    <property type="molecule type" value="Genomic_DNA"/>
</dbReference>
<feature type="region of interest" description="Disordered" evidence="1">
    <location>
        <begin position="259"/>
        <end position="279"/>
    </location>
</feature>
<evidence type="ECO:0008006" key="5">
    <source>
        <dbReference type="Google" id="ProtNLM"/>
    </source>
</evidence>
<dbReference type="RefSeq" id="WP_208084957.1">
    <property type="nucleotide sequence ID" value="NZ_CP086136.1"/>
</dbReference>
<proteinExistence type="predicted"/>
<feature type="compositionally biased region" description="Basic residues" evidence="1">
    <location>
        <begin position="268"/>
        <end position="279"/>
    </location>
</feature>
<dbReference type="KEGG" id="bban:J4G43_012330"/>
<organism evidence="2">
    <name type="scientific">Bradyrhizobium barranii subsp. barranii</name>
    <dbReference type="NCBI Taxonomy" id="2823807"/>
    <lineage>
        <taxon>Bacteria</taxon>
        <taxon>Pseudomonadati</taxon>
        <taxon>Pseudomonadota</taxon>
        <taxon>Alphaproteobacteria</taxon>
        <taxon>Hyphomicrobiales</taxon>
        <taxon>Nitrobacteraceae</taxon>
        <taxon>Bradyrhizobium</taxon>
        <taxon>Bradyrhizobium barranii</taxon>
    </lineage>
</organism>
<dbReference type="Proteomes" id="UP000664702">
    <property type="component" value="Chromosome"/>
</dbReference>
<evidence type="ECO:0000256" key="1">
    <source>
        <dbReference type="SAM" id="MobiDB-lite"/>
    </source>
</evidence>
<accession>A0A939M664</accession>
<evidence type="ECO:0000313" key="2">
    <source>
        <dbReference type="EMBL" id="MBO1862085.1"/>
    </source>
</evidence>
<evidence type="ECO:0000313" key="3">
    <source>
        <dbReference type="EMBL" id="UEM14946.1"/>
    </source>
</evidence>
<reference evidence="3 4" key="2">
    <citation type="journal article" date="2022" name="Int. J. Syst. Evol. Microbiol.">
        <title>Strains of Bradyrhizobium barranii sp. nov. associated with legumes native to Canada are symbionts of soybeans and belong to different subspecies (subsp. barranii subsp. nov. and subsp. apii subsp. nov.) and symbiovars (sv. glycinearum and sv. septentrionale).</title>
        <authorList>
            <person name="Bromfield E.S.P."/>
            <person name="Cloutier S."/>
            <person name="Wasai-Hara S."/>
            <person name="Minamisawa K."/>
        </authorList>
    </citation>
    <scope>NUCLEOTIDE SEQUENCE [LARGE SCALE GENOMIC DNA]</scope>
    <source>
        <strain evidence="3 4">144S4</strain>
    </source>
</reference>
<reference evidence="2" key="1">
    <citation type="submission" date="2021-03" db="EMBL/GenBank/DDBJ databases">
        <title>Whole Genome Sequence of Bradyrhizobium sp. Strain 144S4.</title>
        <authorList>
            <person name="Bromfield E.S.P."/>
            <person name="Cloutier S."/>
        </authorList>
    </citation>
    <scope>NUCLEOTIDE SEQUENCE [LARGE SCALE GENOMIC DNA]</scope>
    <source>
        <strain evidence="2">144S4</strain>
    </source>
</reference>